<keyword evidence="2" id="KW-1185">Reference proteome</keyword>
<evidence type="ECO:0000313" key="2">
    <source>
        <dbReference type="Proteomes" id="UP000032452"/>
    </source>
</evidence>
<dbReference type="RefSeq" id="WP_045055309.1">
    <property type="nucleotide sequence ID" value="NZ_CAWMDP010000057.1"/>
</dbReference>
<dbReference type="EMBL" id="JYON01000014">
    <property type="protein sequence ID" value="KJH71141.1"/>
    <property type="molecule type" value="Genomic_DNA"/>
</dbReference>
<accession>A0A0D8ZV71</accession>
<dbReference type="PATRIC" id="fig|1618023.3.peg.4862"/>
<reference evidence="1 2" key="1">
    <citation type="submission" date="2015-02" db="EMBL/GenBank/DDBJ databases">
        <title>Draft genome of a novel marine cyanobacterium (Chroococcales) isolated from South Atlantic Ocean.</title>
        <authorList>
            <person name="Rigonato J."/>
            <person name="Alvarenga D.O."/>
            <person name="Branco L.H."/>
            <person name="Varani A.M."/>
            <person name="Brandini F.P."/>
            <person name="Fiore M.F."/>
        </authorList>
    </citation>
    <scope>NUCLEOTIDE SEQUENCE [LARGE SCALE GENOMIC DNA]</scope>
    <source>
        <strain evidence="1 2">CENA595</strain>
    </source>
</reference>
<sequence length="183" mass="20395">MRSPIISQVKSLLLLTIGWSAAMFVKPAPPLIAQTPNIPQPTNAPLELSLLAPNAPKQGVVTANTISQKQLTIPSLWWAREQFGGKLLDNWLAYPSQGNSPPRVDLIVNRQIWSLLDYVERYEFVNSLGSVARDYGYNVRVFNYQQELLATYTCNFNIKPSLCSMDNLDATGKARLSGSTKRL</sequence>
<dbReference type="Proteomes" id="UP000032452">
    <property type="component" value="Unassembled WGS sequence"/>
</dbReference>
<comment type="caution">
    <text evidence="1">The sequence shown here is derived from an EMBL/GenBank/DDBJ whole genome shotgun (WGS) entry which is preliminary data.</text>
</comment>
<evidence type="ECO:0000313" key="1">
    <source>
        <dbReference type="EMBL" id="KJH71141.1"/>
    </source>
</evidence>
<gene>
    <name evidence="1" type="ORF">UH38_14100</name>
</gene>
<protein>
    <submittedName>
        <fullName evidence="1">Uncharacterized protein</fullName>
    </submittedName>
</protein>
<proteinExistence type="predicted"/>
<name>A0A0D8ZV71_9CYAN</name>
<organism evidence="1 2">
    <name type="scientific">Aliterella atlantica CENA595</name>
    <dbReference type="NCBI Taxonomy" id="1618023"/>
    <lineage>
        <taxon>Bacteria</taxon>
        <taxon>Bacillati</taxon>
        <taxon>Cyanobacteriota</taxon>
        <taxon>Cyanophyceae</taxon>
        <taxon>Chroococcidiopsidales</taxon>
        <taxon>Aliterellaceae</taxon>
        <taxon>Aliterella</taxon>
    </lineage>
</organism>
<dbReference type="AlphaFoldDB" id="A0A0D8ZV71"/>
<dbReference type="STRING" id="1618023.UH38_14100"/>